<dbReference type="Proteomes" id="UP001055439">
    <property type="component" value="Chromosome 7"/>
</dbReference>
<gene>
    <name evidence="2" type="ORF">MUK42_35429</name>
</gene>
<accession>A0A9E7GQG4</accession>
<protein>
    <submittedName>
        <fullName evidence="2">Uncharacterized protein</fullName>
    </submittedName>
</protein>
<name>A0A9E7GQG4_9LILI</name>
<evidence type="ECO:0000256" key="1">
    <source>
        <dbReference type="SAM" id="MobiDB-lite"/>
    </source>
</evidence>
<sequence length="77" mass="8253">MGRSGGAPRRPSQAPSTARSTCTEARTVRESPSRCLWRTTSPPPPSRPPPPPPPPPIPPVITILIIPPSQHQKFSVS</sequence>
<feature type="compositionally biased region" description="Pro residues" evidence="1">
    <location>
        <begin position="41"/>
        <end position="59"/>
    </location>
</feature>
<feature type="compositionally biased region" description="Polar residues" evidence="1">
    <location>
        <begin position="13"/>
        <end position="24"/>
    </location>
</feature>
<dbReference type="OrthoDB" id="1927209at2759"/>
<evidence type="ECO:0000313" key="2">
    <source>
        <dbReference type="EMBL" id="URE17248.1"/>
    </source>
</evidence>
<feature type="region of interest" description="Disordered" evidence="1">
    <location>
        <begin position="1"/>
        <end position="62"/>
    </location>
</feature>
<keyword evidence="3" id="KW-1185">Reference proteome</keyword>
<dbReference type="EMBL" id="CP097509">
    <property type="protein sequence ID" value="URE17248.1"/>
    <property type="molecule type" value="Genomic_DNA"/>
</dbReference>
<reference evidence="2" key="1">
    <citation type="submission" date="2022-05" db="EMBL/GenBank/DDBJ databases">
        <title>The Musa troglodytarum L. genome provides insights into the mechanism of non-climacteric behaviour and enrichment of carotenoids.</title>
        <authorList>
            <person name="Wang J."/>
        </authorList>
    </citation>
    <scope>NUCLEOTIDE SEQUENCE</scope>
    <source>
        <tissue evidence="2">Leaf</tissue>
    </source>
</reference>
<evidence type="ECO:0000313" key="3">
    <source>
        <dbReference type="Proteomes" id="UP001055439"/>
    </source>
</evidence>
<organism evidence="2 3">
    <name type="scientific">Musa troglodytarum</name>
    <name type="common">fe'i banana</name>
    <dbReference type="NCBI Taxonomy" id="320322"/>
    <lineage>
        <taxon>Eukaryota</taxon>
        <taxon>Viridiplantae</taxon>
        <taxon>Streptophyta</taxon>
        <taxon>Embryophyta</taxon>
        <taxon>Tracheophyta</taxon>
        <taxon>Spermatophyta</taxon>
        <taxon>Magnoliopsida</taxon>
        <taxon>Liliopsida</taxon>
        <taxon>Zingiberales</taxon>
        <taxon>Musaceae</taxon>
        <taxon>Musa</taxon>
    </lineage>
</organism>
<dbReference type="AlphaFoldDB" id="A0A9E7GQG4"/>
<proteinExistence type="predicted"/>